<accession>A0ABQ8JGT0</accession>
<name>A0ABQ8JGT0_DERPT</name>
<dbReference type="Proteomes" id="UP000887458">
    <property type="component" value="Unassembled WGS sequence"/>
</dbReference>
<evidence type="ECO:0000313" key="1">
    <source>
        <dbReference type="EMBL" id="KAH9421808.1"/>
    </source>
</evidence>
<dbReference type="EMBL" id="NJHN03000037">
    <property type="protein sequence ID" value="KAH9421808.1"/>
    <property type="molecule type" value="Genomic_DNA"/>
</dbReference>
<reference evidence="1 2" key="2">
    <citation type="journal article" date="2022" name="Mol. Biol. Evol.">
        <title>Comparative Genomics Reveals Insights into the Divergent Evolution of Astigmatic Mites and Household Pest Adaptations.</title>
        <authorList>
            <person name="Xiong Q."/>
            <person name="Wan A.T."/>
            <person name="Liu X."/>
            <person name="Fung C.S."/>
            <person name="Xiao X."/>
            <person name="Malainual N."/>
            <person name="Hou J."/>
            <person name="Wang L."/>
            <person name="Wang M."/>
            <person name="Yang K.Y."/>
            <person name="Cui Y."/>
            <person name="Leung E.L."/>
            <person name="Nong W."/>
            <person name="Shin S.K."/>
            <person name="Au S.W."/>
            <person name="Jeong K.Y."/>
            <person name="Chew F.T."/>
            <person name="Hui J.H."/>
            <person name="Leung T.F."/>
            <person name="Tungtrongchitr A."/>
            <person name="Zhong N."/>
            <person name="Liu Z."/>
            <person name="Tsui S.K."/>
        </authorList>
    </citation>
    <scope>NUCLEOTIDE SEQUENCE [LARGE SCALE GENOMIC DNA]</scope>
    <source>
        <strain evidence="1">Derp</strain>
    </source>
</reference>
<sequence length="76" mass="8863">MIACNNEIVKVNIEHCKAIEHYELGQTMLINRCQETHLLKYFSKCRFSQSSMLKANDDIVFLSQTSCFYIIKASNR</sequence>
<comment type="caution">
    <text evidence="1">The sequence shown here is derived from an EMBL/GenBank/DDBJ whole genome shotgun (WGS) entry which is preliminary data.</text>
</comment>
<evidence type="ECO:0000313" key="2">
    <source>
        <dbReference type="Proteomes" id="UP000887458"/>
    </source>
</evidence>
<proteinExistence type="predicted"/>
<organism evidence="1 2">
    <name type="scientific">Dermatophagoides pteronyssinus</name>
    <name type="common">European house dust mite</name>
    <dbReference type="NCBI Taxonomy" id="6956"/>
    <lineage>
        <taxon>Eukaryota</taxon>
        <taxon>Metazoa</taxon>
        <taxon>Ecdysozoa</taxon>
        <taxon>Arthropoda</taxon>
        <taxon>Chelicerata</taxon>
        <taxon>Arachnida</taxon>
        <taxon>Acari</taxon>
        <taxon>Acariformes</taxon>
        <taxon>Sarcoptiformes</taxon>
        <taxon>Astigmata</taxon>
        <taxon>Psoroptidia</taxon>
        <taxon>Analgoidea</taxon>
        <taxon>Pyroglyphidae</taxon>
        <taxon>Dermatophagoidinae</taxon>
        <taxon>Dermatophagoides</taxon>
    </lineage>
</organism>
<protein>
    <submittedName>
        <fullName evidence="1">Uncharacterized protein</fullName>
    </submittedName>
</protein>
<reference evidence="1 2" key="1">
    <citation type="journal article" date="2018" name="J. Allergy Clin. Immunol.">
        <title>High-quality assembly of Dermatophagoides pteronyssinus genome and transcriptome reveals a wide range of novel allergens.</title>
        <authorList>
            <person name="Liu X.Y."/>
            <person name="Yang K.Y."/>
            <person name="Wang M.Q."/>
            <person name="Kwok J.S."/>
            <person name="Zeng X."/>
            <person name="Yang Z."/>
            <person name="Xiao X.J."/>
            <person name="Lau C.P."/>
            <person name="Li Y."/>
            <person name="Huang Z.M."/>
            <person name="Ba J.G."/>
            <person name="Yim A.K."/>
            <person name="Ouyang C.Y."/>
            <person name="Ngai S.M."/>
            <person name="Chan T.F."/>
            <person name="Leung E.L."/>
            <person name="Liu L."/>
            <person name="Liu Z.G."/>
            <person name="Tsui S.K."/>
        </authorList>
    </citation>
    <scope>NUCLEOTIDE SEQUENCE [LARGE SCALE GENOMIC DNA]</scope>
    <source>
        <strain evidence="1">Derp</strain>
    </source>
</reference>
<gene>
    <name evidence="1" type="ORF">DERP_002096</name>
</gene>
<keyword evidence="2" id="KW-1185">Reference proteome</keyword>